<feature type="compositionally biased region" description="Low complexity" evidence="1">
    <location>
        <begin position="140"/>
        <end position="151"/>
    </location>
</feature>
<evidence type="ECO:0000256" key="2">
    <source>
        <dbReference type="SAM" id="SignalP"/>
    </source>
</evidence>
<dbReference type="EMBL" id="BJWH01000011">
    <property type="protein sequence ID" value="GEL98718.1"/>
    <property type="molecule type" value="Genomic_DNA"/>
</dbReference>
<comment type="caution">
    <text evidence="3">The sequence shown here is derived from an EMBL/GenBank/DDBJ whole genome shotgun (WGS) entry which is preliminary data.</text>
</comment>
<feature type="region of interest" description="Disordered" evidence="1">
    <location>
        <begin position="38"/>
        <end position="151"/>
    </location>
</feature>
<proteinExistence type="predicted"/>
<sequence>MGGSSRARFPRLHLGARTAIAVTAGVLTVAVAVPAVADATTNDGSDQVVVAPTEEPTVEPTTEPTPEPTVEPTVEPPAEPSGEPSAETVTDPTIELGEADEPGSDSFGAWVSAQAHDGGVDGQAISEAAHQRNDERKAAHAAAAPKPARDK</sequence>
<evidence type="ECO:0000256" key="1">
    <source>
        <dbReference type="SAM" id="MobiDB-lite"/>
    </source>
</evidence>
<dbReference type="AlphaFoldDB" id="A0A511JL44"/>
<feature type="compositionally biased region" description="Pro residues" evidence="1">
    <location>
        <begin position="63"/>
        <end position="79"/>
    </location>
</feature>
<organism evidence="3 4">
    <name type="scientific">Cellulomonas terrae</name>
    <dbReference type="NCBI Taxonomy" id="311234"/>
    <lineage>
        <taxon>Bacteria</taxon>
        <taxon>Bacillati</taxon>
        <taxon>Actinomycetota</taxon>
        <taxon>Actinomycetes</taxon>
        <taxon>Micrococcales</taxon>
        <taxon>Cellulomonadaceae</taxon>
        <taxon>Cellulomonas</taxon>
    </lineage>
</organism>
<evidence type="ECO:0000313" key="4">
    <source>
        <dbReference type="Proteomes" id="UP000321049"/>
    </source>
</evidence>
<feature type="compositionally biased region" description="Basic and acidic residues" evidence="1">
    <location>
        <begin position="129"/>
        <end position="138"/>
    </location>
</feature>
<name>A0A511JL44_9CELL</name>
<dbReference type="Proteomes" id="UP000321049">
    <property type="component" value="Unassembled WGS sequence"/>
</dbReference>
<keyword evidence="4" id="KW-1185">Reference proteome</keyword>
<feature type="compositionally biased region" description="Low complexity" evidence="1">
    <location>
        <begin position="48"/>
        <end position="62"/>
    </location>
</feature>
<dbReference type="OrthoDB" id="5198787at2"/>
<evidence type="ECO:0000313" key="3">
    <source>
        <dbReference type="EMBL" id="GEL98718.1"/>
    </source>
</evidence>
<dbReference type="RefSeq" id="WP_146846231.1">
    <property type="nucleotide sequence ID" value="NZ_BJWH01000011.1"/>
</dbReference>
<feature type="chain" id="PRO_5039158654" evidence="2">
    <location>
        <begin position="38"/>
        <end position="151"/>
    </location>
</feature>
<gene>
    <name evidence="3" type="ORF">CTE05_22650</name>
</gene>
<protein>
    <submittedName>
        <fullName evidence="3">Uncharacterized protein</fullName>
    </submittedName>
</protein>
<accession>A0A511JL44</accession>
<reference evidence="3 4" key="1">
    <citation type="submission" date="2019-07" db="EMBL/GenBank/DDBJ databases">
        <title>Whole genome shotgun sequence of Cellulomonas terrae NBRC 100819.</title>
        <authorList>
            <person name="Hosoyama A."/>
            <person name="Uohara A."/>
            <person name="Ohji S."/>
            <person name="Ichikawa N."/>
        </authorList>
    </citation>
    <scope>NUCLEOTIDE SEQUENCE [LARGE SCALE GENOMIC DNA]</scope>
    <source>
        <strain evidence="3 4">NBRC 100819</strain>
    </source>
</reference>
<keyword evidence="2" id="KW-0732">Signal</keyword>
<feature type="signal peptide" evidence="2">
    <location>
        <begin position="1"/>
        <end position="37"/>
    </location>
</feature>